<keyword evidence="7" id="KW-0406">Ion transport</keyword>
<organism evidence="15 16">
    <name type="scientific">Bacteroides fragilis 3_1_12</name>
    <dbReference type="NCBI Taxonomy" id="457424"/>
    <lineage>
        <taxon>Bacteria</taxon>
        <taxon>Pseudomonadati</taxon>
        <taxon>Bacteroidota</taxon>
        <taxon>Bacteroidia</taxon>
        <taxon>Bacteroidales</taxon>
        <taxon>Bacteroidaceae</taxon>
        <taxon>Bacteroides</taxon>
    </lineage>
</organism>
<evidence type="ECO:0000256" key="9">
    <source>
        <dbReference type="ARBA" id="ARBA00023136"/>
    </source>
</evidence>
<keyword evidence="16" id="KW-1185">Reference proteome</keyword>
<keyword evidence="4" id="KW-0410">Iron transport</keyword>
<keyword evidence="5 11" id="KW-0812">Transmembrane</keyword>
<evidence type="ECO:0000256" key="2">
    <source>
        <dbReference type="ARBA" id="ARBA00022448"/>
    </source>
</evidence>
<dbReference type="PANTHER" id="PTHR32552">
    <property type="entry name" value="FERRICHROME IRON RECEPTOR-RELATED"/>
    <property type="match status" value="1"/>
</dbReference>
<evidence type="ECO:0000259" key="13">
    <source>
        <dbReference type="Pfam" id="PF00593"/>
    </source>
</evidence>
<evidence type="ECO:0000256" key="3">
    <source>
        <dbReference type="ARBA" id="ARBA00022452"/>
    </source>
</evidence>
<protein>
    <submittedName>
        <fullName evidence="15">TonB-dependent receptor plug domain protein</fullName>
    </submittedName>
</protein>
<evidence type="ECO:0000256" key="8">
    <source>
        <dbReference type="ARBA" id="ARBA00023077"/>
    </source>
</evidence>
<evidence type="ECO:0000256" key="1">
    <source>
        <dbReference type="ARBA" id="ARBA00004571"/>
    </source>
</evidence>
<comment type="similarity">
    <text evidence="11 12">Belongs to the TonB-dependent receptor family.</text>
</comment>
<feature type="domain" description="TonB-dependent receptor-like beta-barrel" evidence="13">
    <location>
        <begin position="259"/>
        <end position="659"/>
    </location>
</feature>
<feature type="domain" description="TonB-dependent receptor plug" evidence="14">
    <location>
        <begin position="62"/>
        <end position="163"/>
    </location>
</feature>
<evidence type="ECO:0000256" key="10">
    <source>
        <dbReference type="ARBA" id="ARBA00023237"/>
    </source>
</evidence>
<dbReference type="Pfam" id="PF07715">
    <property type="entry name" value="Plug"/>
    <property type="match status" value="1"/>
</dbReference>
<dbReference type="Gene3D" id="2.40.170.20">
    <property type="entry name" value="TonB-dependent receptor, beta-barrel domain"/>
    <property type="match status" value="1"/>
</dbReference>
<sequence>MPALETWSTFAANSKNMIRKLFFLLPFSTMVSANELDTVLVKPINLDEVTIVGFKQNSPNREPLSISTLDNRFLKENEISGAKDLSSLLPNFYMPDYGSKQNSPVYIRGIGAKKDAPSVGFYVDGIPHFETSAFDVDLSDISSIEVLRGPQGTLYGRNSIGGIINIYTHSPLDYQGTRFRLGYGSYNDIRLMASNHTKVNEQLGLSISGNYHHNDGFFTNLYTHKKADKLDNGAGRIGLIWKPAAHWTTRFITSYEYSNQGGYPYGLYNADNGTTEAVNYNDEGLYRRNLLTSGVNVRYDGSRISFNSQTSYQYIQDKMGIDQDFSPRNIFYGQNRIRQHMYCQEFTAKSVNNSRYHWITGLFAFRQTIDRKVDLSRFTDTTRHLTNSEIPTQGIAFYHQSTLDLFQGLSCSVGLRYDYEQARCDFSKVQQPLDGKGETKSLGQFDRSLHFSQFTPKFSLQYLSSHNQLLYASVSRGYKTGGFNVSFLNDDEYIYSPEYNWNYEIGAKLSFLNGRLTTDLGLFYIDWRNQQITNTIPAVGNIIRNAGRSRNKGVEISLQARPVNSLVVHMNYGYTDARFVHYKKEERGTLKDYGGNYLPMVPCHTFSLTAGYTFYNICSWIDRLTLNGGVSATGPIYWYEDNQAKQNLYALVNLKIGASKGNFTWEVWSKNLTNTDYLSYYFVTSKAYAQKGKPITLGTSVSVRL</sequence>
<evidence type="ECO:0000256" key="6">
    <source>
        <dbReference type="ARBA" id="ARBA00023004"/>
    </source>
</evidence>
<dbReference type="PANTHER" id="PTHR32552:SF81">
    <property type="entry name" value="TONB-DEPENDENT OUTER MEMBRANE RECEPTOR"/>
    <property type="match status" value="1"/>
</dbReference>
<keyword evidence="8 12" id="KW-0798">TonB box</keyword>
<dbReference type="SUPFAM" id="SSF56935">
    <property type="entry name" value="Porins"/>
    <property type="match status" value="1"/>
</dbReference>
<dbReference type="InterPro" id="IPR039426">
    <property type="entry name" value="TonB-dep_rcpt-like"/>
</dbReference>
<evidence type="ECO:0000256" key="12">
    <source>
        <dbReference type="RuleBase" id="RU003357"/>
    </source>
</evidence>
<evidence type="ECO:0000313" key="15">
    <source>
        <dbReference type="EMBL" id="EFR52560.1"/>
    </source>
</evidence>
<keyword evidence="15" id="KW-0675">Receptor</keyword>
<evidence type="ECO:0000256" key="7">
    <source>
        <dbReference type="ARBA" id="ARBA00023065"/>
    </source>
</evidence>
<accession>A0ABN0BI63</accession>
<proteinExistence type="inferred from homology"/>
<dbReference type="InterPro" id="IPR036942">
    <property type="entry name" value="Beta-barrel_TonB_sf"/>
</dbReference>
<evidence type="ECO:0000313" key="16">
    <source>
        <dbReference type="Proteomes" id="UP000005101"/>
    </source>
</evidence>
<dbReference type="Proteomes" id="UP000005101">
    <property type="component" value="Unassembled WGS sequence"/>
</dbReference>
<keyword evidence="2 11" id="KW-0813">Transport</keyword>
<reference evidence="15 16" key="1">
    <citation type="submission" date="2008-12" db="EMBL/GenBank/DDBJ databases">
        <title>Annotation of Bacteroides fragilis strain 3_1_12.</title>
        <authorList>
            <consortium name="The Broad Institute Genome Sequencing Platform"/>
            <person name="Ward D."/>
            <person name="Young S.K."/>
            <person name="Kodira C.D."/>
            <person name="Zeng Q."/>
            <person name="Koehrsen M."/>
            <person name="Alvarado L."/>
            <person name="Berlin A."/>
            <person name="Borenstein D."/>
            <person name="Chen Z."/>
            <person name="Engels R."/>
            <person name="Freedman E."/>
            <person name="Gellesch M."/>
            <person name="Goldberg J."/>
            <person name="Griggs A."/>
            <person name="Gujja S."/>
            <person name="Heiman D."/>
            <person name="Hepburn T."/>
            <person name="Howarth C."/>
            <person name="Jen D."/>
            <person name="Larson L."/>
            <person name="Lewis B."/>
            <person name="Mehta T."/>
            <person name="Park D."/>
            <person name="Pearson M."/>
            <person name="Roberts A."/>
            <person name="Saif S."/>
            <person name="Shea T."/>
            <person name="Shenoy N."/>
            <person name="Sisk P."/>
            <person name="Stolte C."/>
            <person name="Sykes S."/>
            <person name="Walk T."/>
            <person name="White J."/>
            <person name="Yandava C."/>
            <person name="Allen-Vercoe E."/>
            <person name="Strauss J."/>
            <person name="Ambrose C."/>
            <person name="Lander E."/>
            <person name="Nusbaum C."/>
            <person name="Galagan J."/>
            <person name="Birren B."/>
        </authorList>
    </citation>
    <scope>NUCLEOTIDE SEQUENCE [LARGE SCALE GENOMIC DNA]</scope>
    <source>
        <strain evidence="15 16">3_1_12</strain>
    </source>
</reference>
<keyword evidence="3 11" id="KW-1134">Transmembrane beta strand</keyword>
<keyword evidence="9 11" id="KW-0472">Membrane</keyword>
<dbReference type="EMBL" id="EQ973213">
    <property type="protein sequence ID" value="EFR52560.1"/>
    <property type="molecule type" value="Genomic_DNA"/>
</dbReference>
<gene>
    <name evidence="15" type="ORF">BFAG_01255</name>
</gene>
<keyword evidence="10 11" id="KW-0998">Cell outer membrane</keyword>
<dbReference type="InterPro" id="IPR000531">
    <property type="entry name" value="Beta-barrel_TonB"/>
</dbReference>
<evidence type="ECO:0000259" key="14">
    <source>
        <dbReference type="Pfam" id="PF07715"/>
    </source>
</evidence>
<comment type="subcellular location">
    <subcellularLocation>
        <location evidence="1 11">Cell outer membrane</location>
        <topology evidence="1 11">Multi-pass membrane protein</topology>
    </subcellularLocation>
</comment>
<dbReference type="InterPro" id="IPR012910">
    <property type="entry name" value="Plug_dom"/>
</dbReference>
<keyword evidence="6" id="KW-0408">Iron</keyword>
<dbReference type="Pfam" id="PF00593">
    <property type="entry name" value="TonB_dep_Rec_b-barrel"/>
    <property type="match status" value="1"/>
</dbReference>
<evidence type="ECO:0000256" key="11">
    <source>
        <dbReference type="PROSITE-ProRule" id="PRU01360"/>
    </source>
</evidence>
<dbReference type="PROSITE" id="PS52016">
    <property type="entry name" value="TONB_DEPENDENT_REC_3"/>
    <property type="match status" value="1"/>
</dbReference>
<evidence type="ECO:0000256" key="4">
    <source>
        <dbReference type="ARBA" id="ARBA00022496"/>
    </source>
</evidence>
<name>A0ABN0BI63_BACFG</name>
<evidence type="ECO:0000256" key="5">
    <source>
        <dbReference type="ARBA" id="ARBA00022692"/>
    </source>
</evidence>